<dbReference type="PROSITE" id="PS00498">
    <property type="entry name" value="TYROSINASE_2"/>
    <property type="match status" value="1"/>
</dbReference>
<sequence length="423" mass="47034">MGYPYWISTVGLCCGLLLTYISLRRSNFNFTFGHGLIAGYVLKAVQQLKARPAGGNDPATWNFDQFAQTHWDYQSNNHGTPMFFPWHRMFVLQYEKALRSIDPSITQPYWDWTLDSQHPQSSDIFHSQNFGGNGQSGNCVQDGVSAGWSSVIFKPSCLKRCSSFSTFYSPEALTGLINQALDYKSLHDAIENGPHASVHNQVGGTCGDFASMASAADPIFFLHHAMVDKIWSKWQSACTTNINSFEADPNSPMPPFNGVVNDVFDTNGLCYSYSSSAGDLALSVSCPNGKASNGIPPTIDNHWAEELLQALIVGADSQRITFIGKRDVQIEAISAYHPNGYSLNENYTIAAPAFDDLSDLVHLRHPAPIPDYHIKMMHMNETLVRQTELIAMKITDDYNNREGYCSPAALKHFNKHNHLGLYQ</sequence>
<evidence type="ECO:0000256" key="2">
    <source>
        <dbReference type="ARBA" id="ARBA00023008"/>
    </source>
</evidence>
<evidence type="ECO:0000256" key="3">
    <source>
        <dbReference type="SAM" id="Phobius"/>
    </source>
</evidence>
<feature type="domain" description="Tyrosinase copper-binding" evidence="4">
    <location>
        <begin position="78"/>
        <end position="95"/>
    </location>
</feature>
<dbReference type="PANTHER" id="PTHR11474:SF126">
    <property type="entry name" value="TYROSINASE-LIKE PROTEIN TYR-1-RELATED"/>
    <property type="match status" value="1"/>
</dbReference>
<name>A0AAD5UFP1_9FUNG</name>
<keyword evidence="3" id="KW-0472">Membrane</keyword>
<dbReference type="GO" id="GO:0046872">
    <property type="term" value="F:metal ion binding"/>
    <property type="evidence" value="ECO:0007669"/>
    <property type="project" value="UniProtKB-KW"/>
</dbReference>
<gene>
    <name evidence="6" type="ORF">HK103_007651</name>
</gene>
<comment type="caution">
    <text evidence="6">The sequence shown here is derived from an EMBL/GenBank/DDBJ whole genome shotgun (WGS) entry which is preliminary data.</text>
</comment>
<dbReference type="GO" id="GO:0016491">
    <property type="term" value="F:oxidoreductase activity"/>
    <property type="evidence" value="ECO:0007669"/>
    <property type="project" value="InterPro"/>
</dbReference>
<keyword evidence="7" id="KW-1185">Reference proteome</keyword>
<dbReference type="InterPro" id="IPR008922">
    <property type="entry name" value="Di-copper_centre_dom_sf"/>
</dbReference>
<evidence type="ECO:0000313" key="7">
    <source>
        <dbReference type="Proteomes" id="UP001210925"/>
    </source>
</evidence>
<dbReference type="InterPro" id="IPR050316">
    <property type="entry name" value="Tyrosinase/Hemocyanin"/>
</dbReference>
<dbReference type="AlphaFoldDB" id="A0AAD5UFP1"/>
<dbReference type="PANTHER" id="PTHR11474">
    <property type="entry name" value="TYROSINASE FAMILY MEMBER"/>
    <property type="match status" value="1"/>
</dbReference>
<dbReference type="PRINTS" id="PR00092">
    <property type="entry name" value="TYROSINASE"/>
</dbReference>
<accession>A0AAD5UFP1</accession>
<organism evidence="6 7">
    <name type="scientific">Boothiomyces macroporosus</name>
    <dbReference type="NCBI Taxonomy" id="261099"/>
    <lineage>
        <taxon>Eukaryota</taxon>
        <taxon>Fungi</taxon>
        <taxon>Fungi incertae sedis</taxon>
        <taxon>Chytridiomycota</taxon>
        <taxon>Chytridiomycota incertae sedis</taxon>
        <taxon>Chytridiomycetes</taxon>
        <taxon>Rhizophydiales</taxon>
        <taxon>Terramycetaceae</taxon>
        <taxon>Boothiomyces</taxon>
    </lineage>
</organism>
<protein>
    <recommendedName>
        <fullName evidence="4 5">Tyrosinase copper-binding domain-containing protein</fullName>
    </recommendedName>
</protein>
<dbReference type="InterPro" id="IPR002227">
    <property type="entry name" value="Tyrosinase_Cu-bd"/>
</dbReference>
<proteinExistence type="predicted"/>
<evidence type="ECO:0000313" key="6">
    <source>
        <dbReference type="EMBL" id="KAJ3253917.1"/>
    </source>
</evidence>
<feature type="transmembrane region" description="Helical" evidence="3">
    <location>
        <begin position="6"/>
        <end position="23"/>
    </location>
</feature>
<keyword evidence="3" id="KW-0812">Transmembrane</keyword>
<dbReference type="EMBL" id="JADGKB010000097">
    <property type="protein sequence ID" value="KAJ3253917.1"/>
    <property type="molecule type" value="Genomic_DNA"/>
</dbReference>
<dbReference type="PROSITE" id="PS00497">
    <property type="entry name" value="TYROSINASE_1"/>
    <property type="match status" value="1"/>
</dbReference>
<dbReference type="Proteomes" id="UP001210925">
    <property type="component" value="Unassembled WGS sequence"/>
</dbReference>
<reference evidence="6" key="1">
    <citation type="submission" date="2020-05" db="EMBL/GenBank/DDBJ databases">
        <title>Phylogenomic resolution of chytrid fungi.</title>
        <authorList>
            <person name="Stajich J.E."/>
            <person name="Amses K."/>
            <person name="Simmons R."/>
            <person name="Seto K."/>
            <person name="Myers J."/>
            <person name="Bonds A."/>
            <person name="Quandt C.A."/>
            <person name="Barry K."/>
            <person name="Liu P."/>
            <person name="Grigoriev I."/>
            <person name="Longcore J.E."/>
            <person name="James T.Y."/>
        </authorList>
    </citation>
    <scope>NUCLEOTIDE SEQUENCE</scope>
    <source>
        <strain evidence="6">PLAUS21</strain>
    </source>
</reference>
<feature type="domain" description="Tyrosinase copper-binding" evidence="5">
    <location>
        <begin position="217"/>
        <end position="228"/>
    </location>
</feature>
<evidence type="ECO:0000259" key="5">
    <source>
        <dbReference type="PROSITE" id="PS00498"/>
    </source>
</evidence>
<keyword evidence="2" id="KW-0186">Copper</keyword>
<dbReference type="SUPFAM" id="SSF48056">
    <property type="entry name" value="Di-copper centre-containing domain"/>
    <property type="match status" value="1"/>
</dbReference>
<keyword evidence="1" id="KW-0479">Metal-binding</keyword>
<evidence type="ECO:0000256" key="1">
    <source>
        <dbReference type="ARBA" id="ARBA00022723"/>
    </source>
</evidence>
<keyword evidence="3" id="KW-1133">Transmembrane helix</keyword>
<dbReference type="Gene3D" id="1.10.1280.10">
    <property type="entry name" value="Di-copper center containing domain from catechol oxidase"/>
    <property type="match status" value="1"/>
</dbReference>
<evidence type="ECO:0000259" key="4">
    <source>
        <dbReference type="PROSITE" id="PS00497"/>
    </source>
</evidence>
<dbReference type="Pfam" id="PF00264">
    <property type="entry name" value="Tyrosinase"/>
    <property type="match status" value="1"/>
</dbReference>